<gene>
    <name evidence="1" type="ORF">J2Z81_001600</name>
</gene>
<comment type="caution">
    <text evidence="1">The sequence shown here is derived from an EMBL/GenBank/DDBJ whole genome shotgun (WGS) entry which is preliminary data.</text>
</comment>
<sequence length="48" mass="5371">MENFVAVVASTGTKNAPAVAFYLKNGLLKTVETRITEHLSLTFFKKQR</sequence>
<dbReference type="EMBL" id="JAGIKX010000011">
    <property type="protein sequence ID" value="MBP2257646.1"/>
    <property type="molecule type" value="Genomic_DNA"/>
</dbReference>
<organism evidence="1 2">
    <name type="scientific">Virgibacillus alimentarius</name>
    <dbReference type="NCBI Taxonomy" id="698769"/>
    <lineage>
        <taxon>Bacteria</taxon>
        <taxon>Bacillati</taxon>
        <taxon>Bacillota</taxon>
        <taxon>Bacilli</taxon>
        <taxon>Bacillales</taxon>
        <taxon>Bacillaceae</taxon>
        <taxon>Virgibacillus</taxon>
    </lineage>
</organism>
<accession>A0ABS4S826</accession>
<reference evidence="1 2" key="1">
    <citation type="submission" date="2021-03" db="EMBL/GenBank/DDBJ databases">
        <title>Genomic Encyclopedia of Type Strains, Phase IV (KMG-IV): sequencing the most valuable type-strain genomes for metagenomic binning, comparative biology and taxonomic classification.</title>
        <authorList>
            <person name="Goeker M."/>
        </authorList>
    </citation>
    <scope>NUCLEOTIDE SEQUENCE [LARGE SCALE GENOMIC DNA]</scope>
    <source>
        <strain evidence="1 2">DSM 25790</strain>
    </source>
</reference>
<keyword evidence="2" id="KW-1185">Reference proteome</keyword>
<protein>
    <submittedName>
        <fullName evidence="1">Uncharacterized protein</fullName>
    </submittedName>
</protein>
<dbReference type="Proteomes" id="UP001519294">
    <property type="component" value="Unassembled WGS sequence"/>
</dbReference>
<name>A0ABS4S826_9BACI</name>
<evidence type="ECO:0000313" key="1">
    <source>
        <dbReference type="EMBL" id="MBP2257646.1"/>
    </source>
</evidence>
<evidence type="ECO:0000313" key="2">
    <source>
        <dbReference type="Proteomes" id="UP001519294"/>
    </source>
</evidence>
<proteinExistence type="predicted"/>